<dbReference type="InterPro" id="IPR034660">
    <property type="entry name" value="DinB/YfiT-like"/>
</dbReference>
<dbReference type="SUPFAM" id="SSF109854">
    <property type="entry name" value="DinB/YfiT-like putative metalloenzymes"/>
    <property type="match status" value="1"/>
</dbReference>
<accession>A0ABT7L5Q1</accession>
<keyword evidence="3" id="KW-1185">Reference proteome</keyword>
<dbReference type="EMBL" id="JASTZU010000018">
    <property type="protein sequence ID" value="MDL4839905.1"/>
    <property type="molecule type" value="Genomic_DNA"/>
</dbReference>
<evidence type="ECO:0000313" key="3">
    <source>
        <dbReference type="Proteomes" id="UP001235343"/>
    </source>
</evidence>
<evidence type="ECO:0000259" key="1">
    <source>
        <dbReference type="Pfam" id="PF12867"/>
    </source>
</evidence>
<dbReference type="GO" id="GO:0016787">
    <property type="term" value="F:hydrolase activity"/>
    <property type="evidence" value="ECO:0007669"/>
    <property type="project" value="UniProtKB-KW"/>
</dbReference>
<keyword evidence="2" id="KW-0378">Hydrolase</keyword>
<comment type="caution">
    <text evidence="2">The sequence shown here is derived from an EMBL/GenBank/DDBJ whole genome shotgun (WGS) entry which is preliminary data.</text>
</comment>
<protein>
    <submittedName>
        <fullName evidence="2">Metal-dependent hydrolase</fullName>
    </submittedName>
</protein>
<reference evidence="2 3" key="1">
    <citation type="submission" date="2023-06" db="EMBL/GenBank/DDBJ databases">
        <title>Aquibacillus rhizosphaerae LR5S19.</title>
        <authorList>
            <person name="Sun J.-Q."/>
        </authorList>
    </citation>
    <scope>NUCLEOTIDE SEQUENCE [LARGE SCALE GENOMIC DNA]</scope>
    <source>
        <strain evidence="2 3">LR5S19</strain>
    </source>
</reference>
<feature type="domain" description="DinB-like" evidence="1">
    <location>
        <begin position="35"/>
        <end position="166"/>
    </location>
</feature>
<proteinExistence type="predicted"/>
<dbReference type="Pfam" id="PF12867">
    <property type="entry name" value="DinB_2"/>
    <property type="match status" value="1"/>
</dbReference>
<dbReference type="Proteomes" id="UP001235343">
    <property type="component" value="Unassembled WGS sequence"/>
</dbReference>
<evidence type="ECO:0000313" key="2">
    <source>
        <dbReference type="EMBL" id="MDL4839905.1"/>
    </source>
</evidence>
<dbReference type="Gene3D" id="1.20.120.450">
    <property type="entry name" value="dinb family like domain"/>
    <property type="match status" value="1"/>
</dbReference>
<organism evidence="2 3">
    <name type="scientific">Aquibacillus rhizosphaerae</name>
    <dbReference type="NCBI Taxonomy" id="3051431"/>
    <lineage>
        <taxon>Bacteria</taxon>
        <taxon>Bacillati</taxon>
        <taxon>Bacillota</taxon>
        <taxon>Bacilli</taxon>
        <taxon>Bacillales</taxon>
        <taxon>Bacillaceae</taxon>
        <taxon>Aquibacillus</taxon>
    </lineage>
</organism>
<dbReference type="RefSeq" id="WP_285930878.1">
    <property type="nucleotide sequence ID" value="NZ_JASTZU010000018.1"/>
</dbReference>
<dbReference type="NCBIfam" id="NF009807">
    <property type="entry name" value="PRK13291.1"/>
    <property type="match status" value="1"/>
</dbReference>
<sequence>MHDHIRFPIGQFEPVQNSTPEQRNQWILNISELPEHIRNTVQNLSIEQLHTQYRSGGWTIQQVVHHMADNDMNAFIRFKKALTENNPISSSYREDLWAELSDYQNTPIEISLNLIESIHSRFVILLRSLSEFEFQRSFKSPTHGFMNLEIATQRYAWHGKHHIAQIESLKQRMGW</sequence>
<name>A0ABT7L5Q1_9BACI</name>
<dbReference type="InterPro" id="IPR024775">
    <property type="entry name" value="DinB-like"/>
</dbReference>
<gene>
    <name evidence="2" type="ORF">QQS35_05480</name>
</gene>